<dbReference type="SUPFAM" id="SSF54862">
    <property type="entry name" value="4Fe-4S ferredoxins"/>
    <property type="match status" value="1"/>
</dbReference>
<comment type="caution">
    <text evidence="15">The sequence shown here is derived from an EMBL/GenBank/DDBJ whole genome shotgun (WGS) entry which is preliminary data.</text>
</comment>
<dbReference type="PROSITE" id="PS51656">
    <property type="entry name" value="4FE4S"/>
    <property type="match status" value="1"/>
</dbReference>
<evidence type="ECO:0000256" key="11">
    <source>
        <dbReference type="PIRSR" id="PIRSR005784-1"/>
    </source>
</evidence>
<feature type="binding site" evidence="10 11">
    <location>
        <position position="141"/>
    </location>
    <ligand>
        <name>[4Fe-4S] cluster</name>
        <dbReference type="ChEBI" id="CHEBI:49883"/>
        <label>3</label>
    </ligand>
</feature>
<feature type="binding site" evidence="10 11">
    <location>
        <position position="111"/>
    </location>
    <ligand>
        <name>[4Fe-4S] cluster</name>
        <dbReference type="ChEBI" id="CHEBI:49883"/>
        <label>2</label>
    </ligand>
</feature>
<keyword evidence="4 10" id="KW-0677">Repeat</keyword>
<evidence type="ECO:0000313" key="15">
    <source>
        <dbReference type="EMBL" id="PAS95049.1"/>
    </source>
</evidence>
<feature type="binding site" evidence="10 11">
    <location>
        <position position="148"/>
    </location>
    <ligand>
        <name>[4Fe-4S] cluster</name>
        <dbReference type="ChEBI" id="CHEBI:49883"/>
        <label>2</label>
    </ligand>
</feature>
<dbReference type="PIRSF" id="PIRSF005784">
    <property type="entry name" value="Elect_transpt_RnfB"/>
    <property type="match status" value="1"/>
</dbReference>
<feature type="binding site" evidence="10 11">
    <location>
        <position position="138"/>
    </location>
    <ligand>
        <name>[4Fe-4S] cluster</name>
        <dbReference type="ChEBI" id="CHEBI:49883"/>
        <label>3</label>
    </ligand>
</feature>
<dbReference type="PROSITE" id="PS00198">
    <property type="entry name" value="4FE4S_FER_1"/>
    <property type="match status" value="1"/>
</dbReference>
<evidence type="ECO:0000313" key="16">
    <source>
        <dbReference type="Proteomes" id="UP000216107"/>
    </source>
</evidence>
<feature type="binding site" evidence="10 11">
    <location>
        <position position="144"/>
    </location>
    <ligand>
        <name>[4Fe-4S] cluster</name>
        <dbReference type="ChEBI" id="CHEBI:49883"/>
        <label>3</label>
    </ligand>
</feature>
<feature type="binding site" evidence="10 11">
    <location>
        <position position="118"/>
    </location>
    <ligand>
        <name>[4Fe-4S] cluster</name>
        <dbReference type="ChEBI" id="CHEBI:49883"/>
        <label>3</label>
    </ligand>
</feature>
<comment type="function">
    <text evidence="10">Part of a membrane-bound complex that couples electron transfer with translocation of ions across the membrane.</text>
</comment>
<dbReference type="InterPro" id="IPR050395">
    <property type="entry name" value="4Fe4S_Ferredoxin_RnfB"/>
</dbReference>
<feature type="domain" description="4Fe-4S" evidence="13">
    <location>
        <begin position="29"/>
        <end position="88"/>
    </location>
</feature>
<protein>
    <recommendedName>
        <fullName evidence="10">Ion-translocating oxidoreductase complex subunit B</fullName>
        <ecNumber evidence="10">7.-.-.-</ecNumber>
    </recommendedName>
    <alternativeName>
        <fullName evidence="10">Rnf electron transport complex subunit B</fullName>
    </alternativeName>
</protein>
<dbReference type="InterPro" id="IPR007202">
    <property type="entry name" value="4Fe-4S_dom"/>
</dbReference>
<dbReference type="GO" id="GO:0009055">
    <property type="term" value="F:electron transfer activity"/>
    <property type="evidence" value="ECO:0007669"/>
    <property type="project" value="InterPro"/>
</dbReference>
<dbReference type="Pfam" id="PF14697">
    <property type="entry name" value="Fer4_21"/>
    <property type="match status" value="1"/>
</dbReference>
<dbReference type="InterPro" id="IPR017900">
    <property type="entry name" value="4Fe4S_Fe_S_CS"/>
</dbReference>
<keyword evidence="17" id="KW-1185">Reference proteome</keyword>
<comment type="subcellular location">
    <subcellularLocation>
        <location evidence="10">Cell inner membrane</location>
    </subcellularLocation>
</comment>
<evidence type="ECO:0000259" key="13">
    <source>
        <dbReference type="PROSITE" id="PS51656"/>
    </source>
</evidence>
<dbReference type="EMBL" id="NMRN01000002">
    <property type="protein sequence ID" value="PAS95049.1"/>
    <property type="molecule type" value="Genomic_DNA"/>
</dbReference>
<organism evidence="15 16">
    <name type="scientific">Candidatus Dactylopiibacterium carminicum</name>
    <dbReference type="NCBI Taxonomy" id="857335"/>
    <lineage>
        <taxon>Bacteria</taxon>
        <taxon>Pseudomonadati</taxon>
        <taxon>Pseudomonadota</taxon>
        <taxon>Betaproteobacteria</taxon>
        <taxon>Rhodocyclales</taxon>
        <taxon>Rhodocyclaceae</taxon>
        <taxon>Candidatus Dactylopiibacterium</taxon>
    </lineage>
</organism>
<evidence type="ECO:0000259" key="12">
    <source>
        <dbReference type="PROSITE" id="PS51379"/>
    </source>
</evidence>
<dbReference type="Proteomes" id="UP000216107">
    <property type="component" value="Unassembled WGS sequence"/>
</dbReference>
<reference evidence="15 16" key="2">
    <citation type="submission" date="2017-07" db="EMBL/GenBank/DDBJ databases">
        <title>Candidatus Dactylopiibacterium carminicum, a nitrogen-fixing symbiont of the cochineal insect Dactylopius coccus and Dactylopius opuntiae (Hemiptera: Coccoidea: Dactylopiidae).</title>
        <authorList>
            <person name="Vera A."/>
        </authorList>
    </citation>
    <scope>NUCLEOTIDE SEQUENCE [LARGE SCALE GENOMIC DNA]</scope>
    <source>
        <strain evidence="15 16">NFDCM</strain>
    </source>
</reference>
<evidence type="ECO:0000256" key="2">
    <source>
        <dbReference type="ARBA" id="ARBA00022485"/>
    </source>
</evidence>
<name>A0A272EY64_9RHOO</name>
<evidence type="ECO:0000256" key="6">
    <source>
        <dbReference type="ARBA" id="ARBA00022982"/>
    </source>
</evidence>
<dbReference type="Pfam" id="PF04060">
    <property type="entry name" value="FeS"/>
    <property type="match status" value="1"/>
</dbReference>
<dbReference type="InterPro" id="IPR010207">
    <property type="entry name" value="Elect_transpt_cplx_RnfB/RsxB"/>
</dbReference>
<feature type="binding site" evidence="10 11">
    <location>
        <position position="49"/>
    </location>
    <ligand>
        <name>[4Fe-4S] cluster</name>
        <dbReference type="ChEBI" id="CHEBI:49883"/>
        <label>1</label>
    </ligand>
</feature>
<dbReference type="HAMAP" id="MF_00463">
    <property type="entry name" value="RsxB_RnfB"/>
    <property type="match status" value="1"/>
</dbReference>
<feature type="domain" description="4Fe-4S ferredoxin-type" evidence="12">
    <location>
        <begin position="99"/>
        <end position="123"/>
    </location>
</feature>
<evidence type="ECO:0000313" key="14">
    <source>
        <dbReference type="EMBL" id="KAF7600428.1"/>
    </source>
</evidence>
<evidence type="ECO:0000256" key="4">
    <source>
        <dbReference type="ARBA" id="ARBA00022737"/>
    </source>
</evidence>
<evidence type="ECO:0000256" key="5">
    <source>
        <dbReference type="ARBA" id="ARBA00022967"/>
    </source>
</evidence>
<evidence type="ECO:0000256" key="1">
    <source>
        <dbReference type="ARBA" id="ARBA00022448"/>
    </source>
</evidence>
<evidence type="ECO:0000256" key="7">
    <source>
        <dbReference type="ARBA" id="ARBA00023004"/>
    </source>
</evidence>
<reference evidence="14 17" key="1">
    <citation type="submission" date="2016-08" db="EMBL/GenBank/DDBJ databases">
        <title>Candidatus Dactylopiibacterium carminicum genome sequence.</title>
        <authorList>
            <person name="Ramirez-Puebla S.T."/>
            <person name="Ormeno-Orrillo E."/>
            <person name="Vera-Ponce De Leon A."/>
            <person name="Luis L."/>
            <person name="Sanchez-Flores A."/>
            <person name="Monica R."/>
            <person name="Martinez-Romero E."/>
        </authorList>
    </citation>
    <scope>NUCLEOTIDE SEQUENCE [LARGE SCALE GENOMIC DNA]</scope>
    <source>
        <strain evidence="14">END1</strain>
    </source>
</reference>
<keyword evidence="8 10" id="KW-0411">Iron-sulfur</keyword>
<dbReference type="InterPro" id="IPR016463">
    <property type="entry name" value="RnfB/RsxB_Proteobac"/>
</dbReference>
<dbReference type="Gene3D" id="1.10.15.40">
    <property type="entry name" value="Electron transport complex subunit B, putative Fe-S cluster"/>
    <property type="match status" value="1"/>
</dbReference>
<dbReference type="EC" id="7.-.-.-" evidence="10"/>
<dbReference type="AlphaFoldDB" id="A0A272EY64"/>
<feature type="binding site" evidence="10 11">
    <location>
        <position position="114"/>
    </location>
    <ligand>
        <name>[4Fe-4S] cluster</name>
        <dbReference type="ChEBI" id="CHEBI:49883"/>
        <label>2</label>
    </ligand>
</feature>
<dbReference type="NCBIfam" id="TIGR01944">
    <property type="entry name" value="rnfB"/>
    <property type="match status" value="1"/>
</dbReference>
<dbReference type="EMBL" id="MDUX01000005">
    <property type="protein sequence ID" value="KAF7600428.1"/>
    <property type="molecule type" value="Genomic_DNA"/>
</dbReference>
<keyword evidence="3 10" id="KW-0479">Metal-binding</keyword>
<keyword evidence="7 10" id="KW-0408">Iron</keyword>
<dbReference type="Gene3D" id="3.30.70.20">
    <property type="match status" value="1"/>
</dbReference>
<dbReference type="GO" id="GO:0046872">
    <property type="term" value="F:metal ion binding"/>
    <property type="evidence" value="ECO:0007669"/>
    <property type="project" value="UniProtKB-KW"/>
</dbReference>
<keyword evidence="9 10" id="KW-0472">Membrane</keyword>
<proteinExistence type="inferred from homology"/>
<evidence type="ECO:0000256" key="10">
    <source>
        <dbReference type="HAMAP-Rule" id="MF_00463"/>
    </source>
</evidence>
<comment type="caution">
    <text evidence="10">Lacks conserved residue(s) required for the propagation of feature annotation.</text>
</comment>
<feature type="binding site" evidence="10 11">
    <location>
        <position position="71"/>
    </location>
    <ligand>
        <name>[4Fe-4S] cluster</name>
        <dbReference type="ChEBI" id="CHEBI:49883"/>
        <label>1</label>
    </ligand>
</feature>
<keyword evidence="2 10" id="KW-0004">4Fe-4S</keyword>
<dbReference type="InterPro" id="IPR017896">
    <property type="entry name" value="4Fe4S_Fe-S-bd"/>
</dbReference>
<feature type="binding site" evidence="10 11">
    <location>
        <position position="54"/>
    </location>
    <ligand>
        <name>[4Fe-4S] cluster</name>
        <dbReference type="ChEBI" id="CHEBI:49883"/>
        <label>1</label>
    </ligand>
</feature>
<evidence type="ECO:0000313" key="17">
    <source>
        <dbReference type="Proteomes" id="UP000623509"/>
    </source>
</evidence>
<evidence type="ECO:0000256" key="9">
    <source>
        <dbReference type="ARBA" id="ARBA00023136"/>
    </source>
</evidence>
<feature type="binding site" evidence="10 11">
    <location>
        <position position="108"/>
    </location>
    <ligand>
        <name>[4Fe-4S] cluster</name>
        <dbReference type="ChEBI" id="CHEBI:49883"/>
        <label>2</label>
    </ligand>
</feature>
<evidence type="ECO:0000256" key="8">
    <source>
        <dbReference type="ARBA" id="ARBA00023014"/>
    </source>
</evidence>
<comment type="subunit">
    <text evidence="10">The complex is composed of six subunits: RnfA, RnfB, RnfC, RnfD, RnfE and RnfG.</text>
</comment>
<evidence type="ECO:0000256" key="3">
    <source>
        <dbReference type="ARBA" id="ARBA00022723"/>
    </source>
</evidence>
<dbReference type="PANTHER" id="PTHR43560">
    <property type="entry name" value="ION-TRANSLOCATING OXIDOREDUCTASE COMPLEX SUBUNIT B"/>
    <property type="match status" value="1"/>
</dbReference>
<dbReference type="RefSeq" id="WP_095523342.1">
    <property type="nucleotide sequence ID" value="NZ_MDUX01000005.1"/>
</dbReference>
<dbReference type="PROSITE" id="PS51379">
    <property type="entry name" value="4FE4S_FER_2"/>
    <property type="match status" value="2"/>
</dbReference>
<dbReference type="PANTHER" id="PTHR43560:SF1">
    <property type="entry name" value="ION-TRANSLOCATING OXIDOREDUCTASE COMPLEX SUBUNIT B"/>
    <property type="match status" value="1"/>
</dbReference>
<dbReference type="GO" id="GO:0005886">
    <property type="term" value="C:plasma membrane"/>
    <property type="evidence" value="ECO:0007669"/>
    <property type="project" value="UniProtKB-SubCell"/>
</dbReference>
<keyword evidence="6 10" id="KW-0249">Electron transport</keyword>
<dbReference type="Proteomes" id="UP000623509">
    <property type="component" value="Unassembled WGS sequence"/>
</dbReference>
<comment type="cofactor">
    <cofactor evidence="10 11">
        <name>[4Fe-4S] cluster</name>
        <dbReference type="ChEBI" id="CHEBI:49883"/>
    </cofactor>
    <text evidence="10 11">Binds 3 [4Fe-4S] clusters.</text>
</comment>
<gene>
    <name evidence="10" type="primary">rnfB</name>
    <name evidence="14" type="ORF">BGI27_02475</name>
    <name evidence="15" type="ORF">CGU29_00955</name>
</gene>
<feature type="region of interest" description="Hydrophobic" evidence="10">
    <location>
        <begin position="1"/>
        <end position="23"/>
    </location>
</feature>
<feature type="domain" description="4Fe-4S ferredoxin-type" evidence="12">
    <location>
        <begin position="128"/>
        <end position="158"/>
    </location>
</feature>
<keyword evidence="10" id="KW-1003">Cell membrane</keyword>
<accession>A0A272EY64</accession>
<keyword evidence="10" id="KW-0997">Cell inner membrane</keyword>
<feature type="binding site" evidence="10 11">
    <location>
        <position position="46"/>
    </location>
    <ligand>
        <name>[4Fe-4S] cluster</name>
        <dbReference type="ChEBI" id="CHEBI:49883"/>
        <label>1</label>
    </ligand>
</feature>
<keyword evidence="1 10" id="KW-0813">Transport</keyword>
<keyword evidence="5 10" id="KW-1278">Translocase</keyword>
<dbReference type="OrthoDB" id="9779457at2"/>
<comment type="similarity">
    <text evidence="10">Belongs to the 4Fe4S bacterial-type ferredoxin family. RnfB subfamily.</text>
</comment>
<dbReference type="GO" id="GO:0022900">
    <property type="term" value="P:electron transport chain"/>
    <property type="evidence" value="ECO:0007669"/>
    <property type="project" value="UniProtKB-UniRule"/>
</dbReference>
<sequence length="173" mass="17117">MFIAITSLTLLGLILGTLLGIAARVFHVESDSVTAEIVAMMPGTNCGQCGLAGCQAAADALIEGTAPATVCPGGGAALAEAIAARLGIPLGAMEDSGPKVATISEDICIGCSKCAKACATDAILGAAKQIHGVLDEACTGCGGCLDLCPTGAIALQPQAQTLQNWNWAHPLAA</sequence>
<dbReference type="GO" id="GO:0051539">
    <property type="term" value="F:4 iron, 4 sulfur cluster binding"/>
    <property type="evidence" value="ECO:0007669"/>
    <property type="project" value="UniProtKB-UniRule"/>
</dbReference>